<dbReference type="OrthoDB" id="252581at2759"/>
<reference evidence="19" key="1">
    <citation type="journal article" date="2010" name="PLoS Negl. Trop. Dis.">
        <title>The genome sequence of Trypanosoma brucei gambiense, causative agent of chronic human african trypanosomiasis.</title>
        <authorList>
            <person name="Jackson A.P."/>
            <person name="Sanders M."/>
            <person name="Berry A."/>
            <person name="McQuillan J."/>
            <person name="Aslett M.A."/>
            <person name="Quail M.A."/>
            <person name="Chukualim B."/>
            <person name="Capewell P."/>
            <person name="MacLeod A."/>
            <person name="Melville S.E."/>
            <person name="Gibson W."/>
            <person name="Barry J.D."/>
            <person name="Berriman M."/>
            <person name="Hertz-Fowler C."/>
        </authorList>
    </citation>
    <scope>NUCLEOTIDE SEQUENCE [LARGE SCALE GENOMIC DNA]</scope>
    <source>
        <strain evidence="19">MHOM/CI/86/DAL972</strain>
    </source>
</reference>
<evidence type="ECO:0000259" key="16">
    <source>
        <dbReference type="Pfam" id="PF25493"/>
    </source>
</evidence>
<evidence type="ECO:0000259" key="17">
    <source>
        <dbReference type="Pfam" id="PF25495"/>
    </source>
</evidence>
<comment type="cofactor">
    <cofactor evidence="2">
        <name>Mg(2+)</name>
        <dbReference type="ChEBI" id="CHEBI:18420"/>
    </cofactor>
</comment>
<comment type="catalytic activity">
    <reaction evidence="1">
        <text>ATP = 3',5'-cyclic AMP + diphosphate</text>
        <dbReference type="Rhea" id="RHEA:15389"/>
        <dbReference type="ChEBI" id="CHEBI:30616"/>
        <dbReference type="ChEBI" id="CHEBI:33019"/>
        <dbReference type="ChEBI" id="CHEBI:58165"/>
        <dbReference type="EC" id="4.6.1.1"/>
    </reaction>
</comment>
<accession>C9ZUG1</accession>
<keyword evidence="8" id="KW-0547">Nucleotide-binding</keyword>
<evidence type="ECO:0000256" key="5">
    <source>
        <dbReference type="ARBA" id="ARBA00012201"/>
    </source>
</evidence>
<evidence type="ECO:0000256" key="6">
    <source>
        <dbReference type="ARBA" id="ARBA00022692"/>
    </source>
</evidence>
<dbReference type="EMBL" id="FN554970">
    <property type="protein sequence ID" value="CBH13048.1"/>
    <property type="molecule type" value="Genomic_DNA"/>
</dbReference>
<keyword evidence="7" id="KW-0479">Metal-binding</keyword>
<dbReference type="SUPFAM" id="SSF53822">
    <property type="entry name" value="Periplasmic binding protein-like I"/>
    <property type="match status" value="1"/>
</dbReference>
<dbReference type="AlphaFoldDB" id="C9ZUG1"/>
<dbReference type="InterPro" id="IPR050697">
    <property type="entry name" value="Adenylyl/Guanylyl_Cyclase_3/4"/>
</dbReference>
<proteinExistence type="inferred from homology"/>
<evidence type="ECO:0000256" key="10">
    <source>
        <dbReference type="ARBA" id="ARBA00022842"/>
    </source>
</evidence>
<keyword evidence="6" id="KW-0812">Transmembrane</keyword>
<evidence type="ECO:0000256" key="15">
    <source>
        <dbReference type="ARBA" id="ARBA00023239"/>
    </source>
</evidence>
<evidence type="ECO:0000256" key="1">
    <source>
        <dbReference type="ARBA" id="ARBA00001593"/>
    </source>
</evidence>
<gene>
    <name evidence="18" type="ORF">TbgDal_VII8840</name>
</gene>
<evidence type="ECO:0000256" key="14">
    <source>
        <dbReference type="ARBA" id="ARBA00023180"/>
    </source>
</evidence>
<dbReference type="InterPro" id="IPR057398">
    <property type="entry name" value="GRESAG4.1/3_peripasmic_2"/>
</dbReference>
<dbReference type="RefSeq" id="XP_011775326.1">
    <property type="nucleotide sequence ID" value="XM_011777024.1"/>
</dbReference>
<evidence type="ECO:0000256" key="9">
    <source>
        <dbReference type="ARBA" id="ARBA00022840"/>
    </source>
</evidence>
<feature type="domain" description="Receptor-type adenylate cyclase GRESAG 4.1/3 periplasmic binding protein-like" evidence="16">
    <location>
        <begin position="458"/>
        <end position="577"/>
    </location>
</feature>
<organism evidence="18 19">
    <name type="scientific">Trypanosoma brucei gambiense (strain MHOM/CI/86/DAL972)</name>
    <dbReference type="NCBI Taxonomy" id="679716"/>
    <lineage>
        <taxon>Eukaryota</taxon>
        <taxon>Discoba</taxon>
        <taxon>Euglenozoa</taxon>
        <taxon>Kinetoplastea</taxon>
        <taxon>Metakinetoplastina</taxon>
        <taxon>Trypanosomatida</taxon>
        <taxon>Trypanosomatidae</taxon>
        <taxon>Trypanosoma</taxon>
    </lineage>
</organism>
<dbReference type="EC" id="4.6.1.1" evidence="5"/>
<evidence type="ECO:0000256" key="7">
    <source>
        <dbReference type="ARBA" id="ARBA00022723"/>
    </source>
</evidence>
<keyword evidence="11" id="KW-1133">Transmembrane helix</keyword>
<dbReference type="GO" id="GO:0005524">
    <property type="term" value="F:ATP binding"/>
    <property type="evidence" value="ECO:0007669"/>
    <property type="project" value="UniProtKB-KW"/>
</dbReference>
<dbReference type="KEGG" id="tbg:TbgDal_VII8840"/>
<evidence type="ECO:0000313" key="19">
    <source>
        <dbReference type="Proteomes" id="UP000002316"/>
    </source>
</evidence>
<keyword evidence="18" id="KW-0675">Receptor</keyword>
<dbReference type="InterPro" id="IPR028082">
    <property type="entry name" value="Peripla_BP_I"/>
</dbReference>
<keyword evidence="13" id="KW-0472">Membrane</keyword>
<feature type="non-terminal residue" evidence="18">
    <location>
        <position position="577"/>
    </location>
</feature>
<dbReference type="Pfam" id="PF25495">
    <property type="entry name" value="Peripla_BP_A-cyclase_1"/>
    <property type="match status" value="1"/>
</dbReference>
<evidence type="ECO:0000256" key="11">
    <source>
        <dbReference type="ARBA" id="ARBA00022989"/>
    </source>
</evidence>
<evidence type="ECO:0000256" key="12">
    <source>
        <dbReference type="ARBA" id="ARBA00022998"/>
    </source>
</evidence>
<keyword evidence="15 18" id="KW-0456">Lyase</keyword>
<evidence type="ECO:0000256" key="4">
    <source>
        <dbReference type="ARBA" id="ARBA00005381"/>
    </source>
</evidence>
<keyword evidence="10" id="KW-0460">Magnesium</keyword>
<keyword evidence="9" id="KW-0067">ATP-binding</keyword>
<dbReference type="FunFam" id="3.40.50.2300:FF:000162">
    <property type="entry name" value="Receptor-type adenylate cyclase GRESAG 4, putative"/>
    <property type="match status" value="1"/>
</dbReference>
<keyword evidence="12" id="KW-0115">cAMP biosynthesis</keyword>
<dbReference type="Pfam" id="PF25493">
    <property type="entry name" value="Peripla_BP_A-cyclase"/>
    <property type="match status" value="1"/>
</dbReference>
<dbReference type="GO" id="GO:0004016">
    <property type="term" value="F:adenylate cyclase activity"/>
    <property type="evidence" value="ECO:0007669"/>
    <property type="project" value="UniProtKB-EC"/>
</dbReference>
<protein>
    <recommendedName>
        <fullName evidence="5">adenylate cyclase</fullName>
        <ecNumber evidence="5">4.6.1.1</ecNumber>
    </recommendedName>
</protein>
<dbReference type="PANTHER" id="PTHR43081">
    <property type="entry name" value="ADENYLATE CYCLASE, TERMINAL-DIFFERENTIATION SPECIFIC-RELATED"/>
    <property type="match status" value="1"/>
</dbReference>
<evidence type="ECO:0000256" key="2">
    <source>
        <dbReference type="ARBA" id="ARBA00001946"/>
    </source>
</evidence>
<keyword evidence="14" id="KW-0325">Glycoprotein</keyword>
<comment type="subcellular location">
    <subcellularLocation>
        <location evidence="3">Membrane</location>
        <topology evidence="3">Multi-pass membrane protein</topology>
    </subcellularLocation>
</comment>
<dbReference type="GO" id="GO:0006171">
    <property type="term" value="P:cAMP biosynthetic process"/>
    <property type="evidence" value="ECO:0007669"/>
    <property type="project" value="UniProtKB-KW"/>
</dbReference>
<comment type="similarity">
    <text evidence="4">Belongs to the adenylyl cyclase class-3 family.</text>
</comment>
<dbReference type="InterPro" id="IPR057399">
    <property type="entry name" value="GRESAG4.1/3_peripasmic_1"/>
</dbReference>
<evidence type="ECO:0000256" key="8">
    <source>
        <dbReference type="ARBA" id="ARBA00022741"/>
    </source>
</evidence>
<dbReference type="Gene3D" id="3.40.50.2300">
    <property type="match status" value="2"/>
</dbReference>
<dbReference type="GO" id="GO:0046872">
    <property type="term" value="F:metal ion binding"/>
    <property type="evidence" value="ECO:0007669"/>
    <property type="project" value="UniProtKB-KW"/>
</dbReference>
<evidence type="ECO:0000256" key="3">
    <source>
        <dbReference type="ARBA" id="ARBA00004141"/>
    </source>
</evidence>
<dbReference type="Proteomes" id="UP000002316">
    <property type="component" value="Chromosome 7"/>
</dbReference>
<evidence type="ECO:0000313" key="18">
    <source>
        <dbReference type="EMBL" id="CBH13048.1"/>
    </source>
</evidence>
<dbReference type="GeneID" id="23863240"/>
<sequence>MVIFMRELYVRDGVVTCVVFSLLLQVLTASSLASGEIQVKVYNMLYSGKISAKVYDPITAGFNASITNGKSPSGAKVTVIYVPPKNDSDYVQYLNNDTSFVNLSEISVVLGPVGDKNTLDLTEYFKEKKVIGFSPFTGSSKVRSWNPNLYFLTASPAAEMLALLRYAITQLRLHRLGFMYLKDVSYGDDEYKLAVELTTRMDRKLCGVFSLKSQLREESDVSTFTAEWDRFANTRPQGVIVFGSPIPDTKRFLVKSLEDERTKNGYLLIPSTLQYVIDNKWSEELNRSKFTADKTIITGTNPLAKDDGYDAIKRFNREMTKFLKDNKNNFSSIWNVNLNVDESNFTEQDTEGELMVSGWIAGEVLKQALSCREWLTSRDAFITSLYNQRRYVIDDIVVGDFGGECRGMAGERGASCLCNQGGNVVYMKKIGKDHRLHPMKEGVLALTSSRCYRDLSQLYAPLSGIMFKLTDDPKALRTAEAIYDGAFYVVGKGQLGHSDRFFLHWLSSKSHDTSTTLYGEVEKRVVTAVFGVVDDSLLSTKGMAFIDPITLTPQLSNPRRNVIHLSPTLEQQLFVIV</sequence>
<name>C9ZUG1_TRYB9</name>
<dbReference type="GO" id="GO:0016020">
    <property type="term" value="C:membrane"/>
    <property type="evidence" value="ECO:0007669"/>
    <property type="project" value="UniProtKB-SubCell"/>
</dbReference>
<evidence type="ECO:0000256" key="13">
    <source>
        <dbReference type="ARBA" id="ARBA00023136"/>
    </source>
</evidence>
<dbReference type="PANTHER" id="PTHR43081:SF1">
    <property type="entry name" value="ADENYLATE CYCLASE, TERMINAL-DIFFERENTIATION SPECIFIC"/>
    <property type="match status" value="1"/>
</dbReference>
<feature type="domain" description="Receptor-type adenylate cyclase GRESAG 4.1/3 periplasmic binding protein-like" evidence="17">
    <location>
        <begin position="158"/>
        <end position="299"/>
    </location>
</feature>